<dbReference type="Proteomes" id="UP000250321">
    <property type="component" value="Unassembled WGS sequence"/>
</dbReference>
<gene>
    <name evidence="2" type="ORF">Pyn_22856</name>
</gene>
<keyword evidence="3" id="KW-1185">Reference proteome</keyword>
<proteinExistence type="predicted"/>
<evidence type="ECO:0000313" key="2">
    <source>
        <dbReference type="EMBL" id="PQQ04712.1"/>
    </source>
</evidence>
<reference evidence="2 3" key="1">
    <citation type="submission" date="2018-02" db="EMBL/GenBank/DDBJ databases">
        <title>Draft genome of wild Prunus yedoensis var. nudiflora.</title>
        <authorList>
            <person name="Baek S."/>
            <person name="Kim J.-H."/>
            <person name="Choi K."/>
            <person name="Kim G.-B."/>
            <person name="Cho A."/>
            <person name="Jang H."/>
            <person name="Shin C.-H."/>
            <person name="Yu H.-J."/>
            <person name="Mun J.-H."/>
        </authorList>
    </citation>
    <scope>NUCLEOTIDE SEQUENCE [LARGE SCALE GENOMIC DNA]</scope>
    <source>
        <strain evidence="3">cv. Jeju island</strain>
        <tissue evidence="2">Leaf</tissue>
    </source>
</reference>
<sequence length="80" mass="9209">MAQSSKEHPKEAQRLSDLNRSKHIHSTGAFHVESTHTTIHDRFSTRDKIEQRLRNEEITVLAAIFMTTNMNAFTLEESSI</sequence>
<feature type="region of interest" description="Disordered" evidence="1">
    <location>
        <begin position="1"/>
        <end position="20"/>
    </location>
</feature>
<comment type="caution">
    <text evidence="2">The sequence shown here is derived from an EMBL/GenBank/DDBJ whole genome shotgun (WGS) entry which is preliminary data.</text>
</comment>
<dbReference type="EMBL" id="PJQY01001205">
    <property type="protein sequence ID" value="PQQ04712.1"/>
    <property type="molecule type" value="Genomic_DNA"/>
</dbReference>
<evidence type="ECO:0000313" key="3">
    <source>
        <dbReference type="Proteomes" id="UP000250321"/>
    </source>
</evidence>
<organism evidence="2 3">
    <name type="scientific">Prunus yedoensis var. nudiflora</name>
    <dbReference type="NCBI Taxonomy" id="2094558"/>
    <lineage>
        <taxon>Eukaryota</taxon>
        <taxon>Viridiplantae</taxon>
        <taxon>Streptophyta</taxon>
        <taxon>Embryophyta</taxon>
        <taxon>Tracheophyta</taxon>
        <taxon>Spermatophyta</taxon>
        <taxon>Magnoliopsida</taxon>
        <taxon>eudicotyledons</taxon>
        <taxon>Gunneridae</taxon>
        <taxon>Pentapetalae</taxon>
        <taxon>rosids</taxon>
        <taxon>fabids</taxon>
        <taxon>Rosales</taxon>
        <taxon>Rosaceae</taxon>
        <taxon>Amygdaloideae</taxon>
        <taxon>Amygdaleae</taxon>
        <taxon>Prunus</taxon>
    </lineage>
</organism>
<protein>
    <submittedName>
        <fullName evidence="2">Uncharacterized protein</fullName>
    </submittedName>
</protein>
<accession>A0A314YBJ9</accession>
<dbReference type="AlphaFoldDB" id="A0A314YBJ9"/>
<name>A0A314YBJ9_PRUYE</name>
<evidence type="ECO:0000256" key="1">
    <source>
        <dbReference type="SAM" id="MobiDB-lite"/>
    </source>
</evidence>